<accession>A0A1T4JYE7</accession>
<dbReference type="EMBL" id="FUWY01000001">
    <property type="protein sequence ID" value="SJZ35282.1"/>
    <property type="molecule type" value="Genomic_DNA"/>
</dbReference>
<keyword evidence="3" id="KW-1185">Reference proteome</keyword>
<reference evidence="3" key="1">
    <citation type="submission" date="2017-02" db="EMBL/GenBank/DDBJ databases">
        <authorList>
            <person name="Varghese N."/>
            <person name="Submissions S."/>
        </authorList>
    </citation>
    <scope>NUCLEOTIDE SEQUENCE [LARGE SCALE GENOMIC DNA]</scope>
    <source>
        <strain evidence="3">ATCC 25662</strain>
    </source>
</reference>
<proteinExistence type="predicted"/>
<protein>
    <recommendedName>
        <fullName evidence="4">DUF4860 domain-containing protein</fullName>
    </recommendedName>
</protein>
<evidence type="ECO:0000256" key="1">
    <source>
        <dbReference type="SAM" id="Phobius"/>
    </source>
</evidence>
<dbReference type="Pfam" id="PF16152">
    <property type="entry name" value="DUF4860"/>
    <property type="match status" value="1"/>
</dbReference>
<dbReference type="InterPro" id="IPR032340">
    <property type="entry name" value="DUF4860"/>
</dbReference>
<dbReference type="Proteomes" id="UP000243297">
    <property type="component" value="Unassembled WGS sequence"/>
</dbReference>
<evidence type="ECO:0000313" key="3">
    <source>
        <dbReference type="Proteomes" id="UP000243297"/>
    </source>
</evidence>
<keyword evidence="1" id="KW-0812">Transmembrane</keyword>
<gene>
    <name evidence="2" type="ORF">SAMN02745191_0178</name>
</gene>
<feature type="transmembrane region" description="Helical" evidence="1">
    <location>
        <begin position="9"/>
        <end position="28"/>
    </location>
</feature>
<keyword evidence="1" id="KW-0472">Membrane</keyword>
<name>A0A1T4JYE7_9FIRM</name>
<sequence length="147" mass="16725">MKKTKVIEILWTLTLLACVVVSCFYLLLLGGKCYQSVINNTNQAEDQRIPISFIATSIRQSNKNQVSIQKVGGVECLVISYDDYSKYIYAYQGELKEMVSLPDTEFKLASGELIASVDSIDFELIDNELNYQININNQSYDMKIVMR</sequence>
<dbReference type="PROSITE" id="PS51257">
    <property type="entry name" value="PROKAR_LIPOPROTEIN"/>
    <property type="match status" value="1"/>
</dbReference>
<dbReference type="RefSeq" id="WP_078710642.1">
    <property type="nucleotide sequence ID" value="NZ_FUWY01000001.1"/>
</dbReference>
<evidence type="ECO:0000313" key="2">
    <source>
        <dbReference type="EMBL" id="SJZ35282.1"/>
    </source>
</evidence>
<dbReference type="STRING" id="118967.SAMN02745191_0178"/>
<organism evidence="2 3">
    <name type="scientific">Anaerorhabdus furcosa</name>
    <dbReference type="NCBI Taxonomy" id="118967"/>
    <lineage>
        <taxon>Bacteria</taxon>
        <taxon>Bacillati</taxon>
        <taxon>Bacillota</taxon>
        <taxon>Erysipelotrichia</taxon>
        <taxon>Erysipelotrichales</taxon>
        <taxon>Erysipelotrichaceae</taxon>
        <taxon>Anaerorhabdus</taxon>
    </lineage>
</organism>
<keyword evidence="1" id="KW-1133">Transmembrane helix</keyword>
<dbReference type="AlphaFoldDB" id="A0A1T4JYE7"/>
<evidence type="ECO:0008006" key="4">
    <source>
        <dbReference type="Google" id="ProtNLM"/>
    </source>
</evidence>